<feature type="coiled-coil region" evidence="1">
    <location>
        <begin position="2"/>
        <end position="62"/>
    </location>
</feature>
<organism evidence="2 3">
    <name type="scientific">Erysipelothrix larvae</name>
    <dbReference type="NCBI Taxonomy" id="1514105"/>
    <lineage>
        <taxon>Bacteria</taxon>
        <taxon>Bacillati</taxon>
        <taxon>Bacillota</taxon>
        <taxon>Erysipelotrichia</taxon>
        <taxon>Erysipelotrichales</taxon>
        <taxon>Erysipelotrichaceae</taxon>
        <taxon>Erysipelothrix</taxon>
    </lineage>
</organism>
<evidence type="ECO:0000313" key="3">
    <source>
        <dbReference type="Proteomes" id="UP000063781"/>
    </source>
</evidence>
<sequence>MKQDIEALIYAHKEKIASLKQELGNKTLELNSIYQKHIDTLLNEIESLTNIKEEQNDEHQEDC</sequence>
<proteinExistence type="predicted"/>
<reference evidence="2 3" key="1">
    <citation type="submission" date="2015-10" db="EMBL/GenBank/DDBJ databases">
        <title>Erysipelothrix larvae sp. LV19 isolated from the larval gut of the rhinoceros beetle, Trypoxylus dichotomus.</title>
        <authorList>
            <person name="Lim S."/>
            <person name="Kim B.-C."/>
        </authorList>
    </citation>
    <scope>NUCLEOTIDE SEQUENCE [LARGE SCALE GENOMIC DNA]</scope>
    <source>
        <strain evidence="2 3">LV19</strain>
    </source>
</reference>
<gene>
    <name evidence="2" type="ORF">AOC36_10440</name>
</gene>
<dbReference type="EMBL" id="CP013213">
    <property type="protein sequence ID" value="AMC94374.1"/>
    <property type="molecule type" value="Genomic_DNA"/>
</dbReference>
<dbReference type="STRING" id="1514105.AOC36_10440"/>
<keyword evidence="1" id="KW-0175">Coiled coil</keyword>
<evidence type="ECO:0000256" key="1">
    <source>
        <dbReference type="SAM" id="Coils"/>
    </source>
</evidence>
<dbReference type="AlphaFoldDB" id="A0A0X8H1H1"/>
<name>A0A0X8H1H1_9FIRM</name>
<dbReference type="RefSeq" id="WP_067634035.1">
    <property type="nucleotide sequence ID" value="NZ_CP013213.1"/>
</dbReference>
<protein>
    <submittedName>
        <fullName evidence="2">Uncharacterized protein</fullName>
    </submittedName>
</protein>
<dbReference type="Proteomes" id="UP000063781">
    <property type="component" value="Chromosome"/>
</dbReference>
<evidence type="ECO:0000313" key="2">
    <source>
        <dbReference type="EMBL" id="AMC94374.1"/>
    </source>
</evidence>
<accession>A0A0X8H1H1</accession>
<keyword evidence="3" id="KW-1185">Reference proteome</keyword>
<dbReference type="KEGG" id="erl:AOC36_10440"/>